<sequence>MQDDILKGFEIGADDYITKPFSMDVLLARITALINRSVSVQRDSDQPHQLGKLVFDFSRQTISNGKETVRMTSKEAQLLKLLAENKNNITDRKLALEMIWGNDDYYSSRSMDVYITKLRKMLKMDKSIELINVHGQGYKLMCS</sequence>
<comment type="caution">
    <text evidence="6">The sequence shown here is derived from an EMBL/GenBank/DDBJ whole genome shotgun (WGS) entry which is preliminary data.</text>
</comment>
<evidence type="ECO:0000256" key="1">
    <source>
        <dbReference type="ARBA" id="ARBA00022553"/>
    </source>
</evidence>
<protein>
    <submittedName>
        <fullName evidence="6">Sensory transduction protein regX3</fullName>
    </submittedName>
</protein>
<dbReference type="Pfam" id="PF00486">
    <property type="entry name" value="Trans_reg_C"/>
    <property type="match status" value="1"/>
</dbReference>
<dbReference type="GO" id="GO:0006355">
    <property type="term" value="P:regulation of DNA-templated transcription"/>
    <property type="evidence" value="ECO:0007669"/>
    <property type="project" value="InterPro"/>
</dbReference>
<evidence type="ECO:0000259" key="4">
    <source>
        <dbReference type="PROSITE" id="PS50110"/>
    </source>
</evidence>
<evidence type="ECO:0000256" key="3">
    <source>
        <dbReference type="ARBA" id="ARBA00023125"/>
    </source>
</evidence>
<dbReference type="Gene3D" id="1.10.10.10">
    <property type="entry name" value="Winged helix-like DNA-binding domain superfamily/Winged helix DNA-binding domain"/>
    <property type="match status" value="1"/>
</dbReference>
<name>A0A645GMV7_9ZZZZ</name>
<dbReference type="PANTHER" id="PTHR48111">
    <property type="entry name" value="REGULATOR OF RPOS"/>
    <property type="match status" value="1"/>
</dbReference>
<keyword evidence="2" id="KW-0902">Two-component regulatory system</keyword>
<dbReference type="PANTHER" id="PTHR48111:SF40">
    <property type="entry name" value="PHOSPHATE REGULON TRANSCRIPTIONAL REGULATORY PROTEIN PHOB"/>
    <property type="match status" value="1"/>
</dbReference>
<dbReference type="PROSITE" id="PS51755">
    <property type="entry name" value="OMPR_PHOB"/>
    <property type="match status" value="1"/>
</dbReference>
<dbReference type="InterPro" id="IPR039420">
    <property type="entry name" value="WalR-like"/>
</dbReference>
<proteinExistence type="predicted"/>
<dbReference type="InterPro" id="IPR016032">
    <property type="entry name" value="Sig_transdc_resp-reg_C-effctor"/>
</dbReference>
<dbReference type="InterPro" id="IPR036388">
    <property type="entry name" value="WH-like_DNA-bd_sf"/>
</dbReference>
<dbReference type="AlphaFoldDB" id="A0A645GMV7"/>
<accession>A0A645GMV7</accession>
<dbReference type="Gene3D" id="6.10.250.690">
    <property type="match status" value="1"/>
</dbReference>
<feature type="domain" description="OmpR/PhoB-type" evidence="5">
    <location>
        <begin position="45"/>
        <end position="142"/>
    </location>
</feature>
<reference evidence="6" key="1">
    <citation type="submission" date="2019-08" db="EMBL/GenBank/DDBJ databases">
        <authorList>
            <person name="Kucharzyk K."/>
            <person name="Murdoch R.W."/>
            <person name="Higgins S."/>
            <person name="Loffler F."/>
        </authorList>
    </citation>
    <scope>NUCLEOTIDE SEQUENCE</scope>
</reference>
<dbReference type="PROSITE" id="PS50110">
    <property type="entry name" value="RESPONSE_REGULATORY"/>
    <property type="match status" value="1"/>
</dbReference>
<dbReference type="InterPro" id="IPR011006">
    <property type="entry name" value="CheY-like_superfamily"/>
</dbReference>
<dbReference type="InterPro" id="IPR001789">
    <property type="entry name" value="Sig_transdc_resp-reg_receiver"/>
</dbReference>
<dbReference type="EMBL" id="VSSQ01078523">
    <property type="protein sequence ID" value="MPN28291.1"/>
    <property type="molecule type" value="Genomic_DNA"/>
</dbReference>
<evidence type="ECO:0000313" key="6">
    <source>
        <dbReference type="EMBL" id="MPN28291.1"/>
    </source>
</evidence>
<dbReference type="InterPro" id="IPR001867">
    <property type="entry name" value="OmpR/PhoB-type_DNA-bd"/>
</dbReference>
<evidence type="ECO:0000259" key="5">
    <source>
        <dbReference type="PROSITE" id="PS51755"/>
    </source>
</evidence>
<dbReference type="GO" id="GO:0005829">
    <property type="term" value="C:cytosol"/>
    <property type="evidence" value="ECO:0007669"/>
    <property type="project" value="TreeGrafter"/>
</dbReference>
<gene>
    <name evidence="6" type="primary">regX3_63</name>
    <name evidence="6" type="ORF">SDC9_175732</name>
</gene>
<dbReference type="CDD" id="cd00383">
    <property type="entry name" value="trans_reg_C"/>
    <property type="match status" value="1"/>
</dbReference>
<dbReference type="SUPFAM" id="SSF52172">
    <property type="entry name" value="CheY-like"/>
    <property type="match status" value="1"/>
</dbReference>
<dbReference type="GO" id="GO:0000156">
    <property type="term" value="F:phosphorelay response regulator activity"/>
    <property type="evidence" value="ECO:0007669"/>
    <property type="project" value="TreeGrafter"/>
</dbReference>
<keyword evidence="3" id="KW-0238">DNA-binding</keyword>
<dbReference type="GO" id="GO:0000976">
    <property type="term" value="F:transcription cis-regulatory region binding"/>
    <property type="evidence" value="ECO:0007669"/>
    <property type="project" value="TreeGrafter"/>
</dbReference>
<feature type="domain" description="Response regulatory" evidence="4">
    <location>
        <begin position="1"/>
        <end position="34"/>
    </location>
</feature>
<keyword evidence="1" id="KW-0597">Phosphoprotein</keyword>
<organism evidence="6">
    <name type="scientific">bioreactor metagenome</name>
    <dbReference type="NCBI Taxonomy" id="1076179"/>
    <lineage>
        <taxon>unclassified sequences</taxon>
        <taxon>metagenomes</taxon>
        <taxon>ecological metagenomes</taxon>
    </lineage>
</organism>
<dbReference type="SMART" id="SM00862">
    <property type="entry name" value="Trans_reg_C"/>
    <property type="match status" value="1"/>
</dbReference>
<dbReference type="GO" id="GO:0032993">
    <property type="term" value="C:protein-DNA complex"/>
    <property type="evidence" value="ECO:0007669"/>
    <property type="project" value="TreeGrafter"/>
</dbReference>
<evidence type="ECO:0000256" key="2">
    <source>
        <dbReference type="ARBA" id="ARBA00023012"/>
    </source>
</evidence>
<dbReference type="SUPFAM" id="SSF46894">
    <property type="entry name" value="C-terminal effector domain of the bipartite response regulators"/>
    <property type="match status" value="1"/>
</dbReference>